<protein>
    <submittedName>
        <fullName evidence="5">Alpha-L-fucosidase 2</fullName>
    </submittedName>
</protein>
<proteinExistence type="predicted"/>
<dbReference type="PANTHER" id="PTHR31084">
    <property type="entry name" value="ALPHA-L-FUCOSIDASE 2"/>
    <property type="match status" value="1"/>
</dbReference>
<dbReference type="InterPro" id="IPR049053">
    <property type="entry name" value="AFCA-like_C"/>
</dbReference>
<evidence type="ECO:0000259" key="4">
    <source>
        <dbReference type="Pfam" id="PF22124"/>
    </source>
</evidence>
<feature type="domain" description="Glycosyl hydrolase family 95 catalytic" evidence="4">
    <location>
        <begin position="282"/>
        <end position="663"/>
    </location>
</feature>
<gene>
    <name evidence="5" type="ORF">CLV25_1235</name>
</gene>
<dbReference type="GO" id="GO:0005975">
    <property type="term" value="P:carbohydrate metabolic process"/>
    <property type="evidence" value="ECO:0007669"/>
    <property type="project" value="InterPro"/>
</dbReference>
<keyword evidence="1" id="KW-0732">Signal</keyword>
<reference evidence="5 6" key="1">
    <citation type="submission" date="2019-03" db="EMBL/GenBank/DDBJ databases">
        <title>Genomic Encyclopedia of Archaeal and Bacterial Type Strains, Phase II (KMG-II): from individual species to whole genera.</title>
        <authorList>
            <person name="Goeker M."/>
        </authorList>
    </citation>
    <scope>NUCLEOTIDE SEQUENCE [LARGE SCALE GENOMIC DNA]</scope>
    <source>
        <strain evidence="5 6">RL-C</strain>
    </source>
</reference>
<dbReference type="InterPro" id="IPR012341">
    <property type="entry name" value="6hp_glycosidase-like_sf"/>
</dbReference>
<evidence type="ECO:0000313" key="5">
    <source>
        <dbReference type="EMBL" id="TCN61674.1"/>
    </source>
</evidence>
<dbReference type="Pfam" id="PF22124">
    <property type="entry name" value="Glyco_hydro_95_cat"/>
    <property type="match status" value="1"/>
</dbReference>
<keyword evidence="6" id="KW-1185">Reference proteome</keyword>
<evidence type="ECO:0000259" key="3">
    <source>
        <dbReference type="Pfam" id="PF21307"/>
    </source>
</evidence>
<evidence type="ECO:0000313" key="6">
    <source>
        <dbReference type="Proteomes" id="UP000294830"/>
    </source>
</evidence>
<dbReference type="RefSeq" id="WP_131840569.1">
    <property type="nucleotide sequence ID" value="NZ_SLWB01000023.1"/>
</dbReference>
<dbReference type="Pfam" id="PF14498">
    <property type="entry name" value="Glyco_hyd_65N_2"/>
    <property type="match status" value="1"/>
</dbReference>
<evidence type="ECO:0000256" key="1">
    <source>
        <dbReference type="SAM" id="SignalP"/>
    </source>
</evidence>
<name>A0A4R2E7M3_9BACT</name>
<dbReference type="SUPFAM" id="SSF48208">
    <property type="entry name" value="Six-hairpin glycosidases"/>
    <property type="match status" value="1"/>
</dbReference>
<dbReference type="GO" id="GO:0004560">
    <property type="term" value="F:alpha-L-fucosidase activity"/>
    <property type="evidence" value="ECO:0007669"/>
    <property type="project" value="TreeGrafter"/>
</dbReference>
<accession>A0A4R2E7M3</accession>
<organism evidence="5 6">
    <name type="scientific">Acetobacteroides hydrogenigenes</name>
    <dbReference type="NCBI Taxonomy" id="979970"/>
    <lineage>
        <taxon>Bacteria</taxon>
        <taxon>Pseudomonadati</taxon>
        <taxon>Bacteroidota</taxon>
        <taxon>Bacteroidia</taxon>
        <taxon>Bacteroidales</taxon>
        <taxon>Rikenellaceae</taxon>
        <taxon>Acetobacteroides</taxon>
    </lineage>
</organism>
<dbReference type="InterPro" id="IPR027414">
    <property type="entry name" value="GH95_N_dom"/>
</dbReference>
<feature type="domain" description="Alpha fucosidase A-like C-terminal" evidence="3">
    <location>
        <begin position="665"/>
        <end position="751"/>
    </location>
</feature>
<dbReference type="Gene3D" id="1.50.10.10">
    <property type="match status" value="1"/>
</dbReference>
<dbReference type="Pfam" id="PF21307">
    <property type="entry name" value="Glyco_hydro_95_C"/>
    <property type="match status" value="1"/>
</dbReference>
<dbReference type="OrthoDB" id="9802600at2"/>
<dbReference type="PANTHER" id="PTHR31084:SF0">
    <property type="entry name" value="ALPHA-L-FUCOSIDASE 2"/>
    <property type="match status" value="1"/>
</dbReference>
<feature type="chain" id="PRO_5020723737" evidence="1">
    <location>
        <begin position="22"/>
        <end position="759"/>
    </location>
</feature>
<feature type="signal peptide" evidence="1">
    <location>
        <begin position="1"/>
        <end position="21"/>
    </location>
</feature>
<sequence length="759" mass="85038">MRKAALLAGALLCMCSVHIQAKPQQKHNLHFKAIPTRWDEALPVGNGMLGSLVWQKGDNLRLSLDRADLWDLRPVKELDSLNFKMVVDAVKAGSYSRIQQLGDVPYDRDPAPSKIPGAALTFNITSLGEVGSADLDIATATAHVSWKSGVRFSSFVHAKANVGWFKFENLKGDIFPTVVPPQYSANSNATASNQVVEGSNLSRLGYKQGTLTKGEGWQTYIQEGWGGMKYQVSVRWHRKGSTLEGTWSITSHYPNIPDAKQNAEQLTRQALTVGFDKQAQSHRNWWSRYWSQSAISIPDTLVEKQWYMEQYKFGSASRRNAPPITLQAVWTADNGNLPPWKGDYHNDLNTQLSYWMAYSGNHLDEGMCFIDWLWKCRPAFKSYTKRYFGVDGLNAPGVNTLAGAPMGGWIQYSLGPTVGAWLAHHFYLQWRYSMDKDFLKQKAYPWIQDAATFFDQLSVKENGKRRLPLSSSPEYNDNDITAWFKQPTNFDLALIKWTYKAAEEMALALGNTADAQRWKTIGSEWPDFAADANGALLIAPNEPVHGSHRHFSHMLGIHPLGVIDPTQSRQQKRMVDATLAQIGQLGTRAWCGYSFSWMGGFYAYNHQGNEAADMLRKFASNFCSTNSFHLNGDQKGGQYSDFTYRPFTLEGNFAFASSLQEMMLQSHRGYIEIFPALPAAWRDCRFEKLRAQGAFLVSAQQKDGALQCVTITSEKGTTLKLMNPFGGSFMLNGKTVKAAKGEIITLPTKPNTKLVLTAR</sequence>
<comment type="caution">
    <text evidence="5">The sequence shown here is derived from an EMBL/GenBank/DDBJ whole genome shotgun (WGS) entry which is preliminary data.</text>
</comment>
<feature type="domain" description="Glycosyl hydrolase family 95 N-terminal" evidence="2">
    <location>
        <begin position="34"/>
        <end position="243"/>
    </location>
</feature>
<dbReference type="EMBL" id="SLWB01000023">
    <property type="protein sequence ID" value="TCN61674.1"/>
    <property type="molecule type" value="Genomic_DNA"/>
</dbReference>
<dbReference type="InterPro" id="IPR054363">
    <property type="entry name" value="GH95_cat"/>
</dbReference>
<dbReference type="Proteomes" id="UP000294830">
    <property type="component" value="Unassembled WGS sequence"/>
</dbReference>
<dbReference type="AlphaFoldDB" id="A0A4R2E7M3"/>
<dbReference type="InterPro" id="IPR008928">
    <property type="entry name" value="6-hairpin_glycosidase_sf"/>
</dbReference>
<evidence type="ECO:0000259" key="2">
    <source>
        <dbReference type="Pfam" id="PF14498"/>
    </source>
</evidence>